<accession>A0A9P6JXA7</accession>
<feature type="non-terminal residue" evidence="1">
    <location>
        <position position="63"/>
    </location>
</feature>
<sequence length="63" mass="7107">MNRVMRILGSCKFKDLDRPLMRAQWHEPTMVAEDQEFLITNIAALHTRVGPIAKGSDEGKAVI</sequence>
<gene>
    <name evidence="1" type="ORF">EC957_001380</name>
</gene>
<evidence type="ECO:0000313" key="1">
    <source>
        <dbReference type="EMBL" id="KAF9535939.1"/>
    </source>
</evidence>
<protein>
    <submittedName>
        <fullName evidence="1">Uncharacterized protein</fullName>
    </submittedName>
</protein>
<reference evidence="1" key="1">
    <citation type="journal article" date="2020" name="Fungal Divers.">
        <title>Resolving the Mortierellaceae phylogeny through synthesis of multi-gene phylogenetics and phylogenomics.</title>
        <authorList>
            <person name="Vandepol N."/>
            <person name="Liber J."/>
            <person name="Desiro A."/>
            <person name="Na H."/>
            <person name="Kennedy M."/>
            <person name="Barry K."/>
            <person name="Grigoriev I.V."/>
            <person name="Miller A.N."/>
            <person name="O'Donnell K."/>
            <person name="Stajich J.E."/>
            <person name="Bonito G."/>
        </authorList>
    </citation>
    <scope>NUCLEOTIDE SEQUENCE</scope>
    <source>
        <strain evidence="1">NRRL 2591</strain>
    </source>
</reference>
<name>A0A9P6JXA7_9FUNG</name>
<dbReference type="Proteomes" id="UP000723463">
    <property type="component" value="Unassembled WGS sequence"/>
</dbReference>
<comment type="caution">
    <text evidence="1">The sequence shown here is derived from an EMBL/GenBank/DDBJ whole genome shotgun (WGS) entry which is preliminary data.</text>
</comment>
<proteinExistence type="predicted"/>
<keyword evidence="2" id="KW-1185">Reference proteome</keyword>
<dbReference type="EMBL" id="JAAAXW010001240">
    <property type="protein sequence ID" value="KAF9535939.1"/>
    <property type="molecule type" value="Genomic_DNA"/>
</dbReference>
<organism evidence="1 2">
    <name type="scientific">Mortierella hygrophila</name>
    <dbReference type="NCBI Taxonomy" id="979708"/>
    <lineage>
        <taxon>Eukaryota</taxon>
        <taxon>Fungi</taxon>
        <taxon>Fungi incertae sedis</taxon>
        <taxon>Mucoromycota</taxon>
        <taxon>Mortierellomycotina</taxon>
        <taxon>Mortierellomycetes</taxon>
        <taxon>Mortierellales</taxon>
        <taxon>Mortierellaceae</taxon>
        <taxon>Mortierella</taxon>
    </lineage>
</organism>
<evidence type="ECO:0000313" key="2">
    <source>
        <dbReference type="Proteomes" id="UP000723463"/>
    </source>
</evidence>
<dbReference type="AlphaFoldDB" id="A0A9P6JXA7"/>